<dbReference type="InterPro" id="IPR011256">
    <property type="entry name" value="Reg_factor_effector_dom_sf"/>
</dbReference>
<reference evidence="2 3" key="1">
    <citation type="submission" date="2023-03" db="EMBL/GenBank/DDBJ databases">
        <title>Genome sequencing of Aquirufa.</title>
        <authorList>
            <person name="Pitt A."/>
            <person name="Hahn M.W."/>
        </authorList>
    </citation>
    <scope>NUCLEOTIDE SEQUENCE [LARGE SCALE GENOMIC DNA]</scope>
    <source>
        <strain evidence="2 3">WAEICH-18A</strain>
    </source>
</reference>
<protein>
    <submittedName>
        <fullName evidence="2">GyrI-like domain-containing protein</fullName>
    </submittedName>
</protein>
<dbReference type="Proteomes" id="UP001321344">
    <property type="component" value="Unassembled WGS sequence"/>
</dbReference>
<dbReference type="InterPro" id="IPR029442">
    <property type="entry name" value="GyrI-like"/>
</dbReference>
<dbReference type="SUPFAM" id="SSF55136">
    <property type="entry name" value="Probable bacterial effector-binding domain"/>
    <property type="match status" value="1"/>
</dbReference>
<sequence>MTPRIEILPEKRLIGIHQEMSLAANTTSQLWATFMPRRHEISDAYTSNLISLQIYPTNYFIEFSPMNHFVKWACIEVSPSAPIPQGMESLLLIGGLYAVFKYQGLADPQIFQYIFTTWLPASEYKLDYRPHFEVLGEKYKNNDPNSEEEIWIPVKRKNVE</sequence>
<evidence type="ECO:0000313" key="3">
    <source>
        <dbReference type="Proteomes" id="UP001321344"/>
    </source>
</evidence>
<gene>
    <name evidence="2" type="ORF">PQG43_11165</name>
</gene>
<dbReference type="InterPro" id="IPR010499">
    <property type="entry name" value="AraC_E-bd"/>
</dbReference>
<name>A0ABT6BMK9_9BACT</name>
<comment type="caution">
    <text evidence="2">The sequence shown here is derived from an EMBL/GenBank/DDBJ whole genome shotgun (WGS) entry which is preliminary data.</text>
</comment>
<dbReference type="EMBL" id="JARJOW010000007">
    <property type="protein sequence ID" value="MDF5691425.1"/>
    <property type="molecule type" value="Genomic_DNA"/>
</dbReference>
<accession>A0ABT6BMK9</accession>
<dbReference type="Gene3D" id="3.20.80.10">
    <property type="entry name" value="Regulatory factor, effector binding domain"/>
    <property type="match status" value="1"/>
</dbReference>
<evidence type="ECO:0000259" key="1">
    <source>
        <dbReference type="SMART" id="SM00871"/>
    </source>
</evidence>
<dbReference type="Pfam" id="PF06445">
    <property type="entry name" value="GyrI-like"/>
    <property type="match status" value="1"/>
</dbReference>
<organism evidence="2 3">
    <name type="scientific">Aquirufa aurantiipilula</name>
    <dbReference type="NCBI Taxonomy" id="2696561"/>
    <lineage>
        <taxon>Bacteria</taxon>
        <taxon>Pseudomonadati</taxon>
        <taxon>Bacteroidota</taxon>
        <taxon>Cytophagia</taxon>
        <taxon>Cytophagales</taxon>
        <taxon>Flectobacillaceae</taxon>
        <taxon>Aquirufa</taxon>
    </lineage>
</organism>
<dbReference type="RefSeq" id="WP_223142698.1">
    <property type="nucleotide sequence ID" value="NZ_CBCSDE010000002.1"/>
</dbReference>
<feature type="domain" description="AraC effector-binding" evidence="1">
    <location>
        <begin position="1"/>
        <end position="155"/>
    </location>
</feature>
<dbReference type="SMART" id="SM00871">
    <property type="entry name" value="AraC_E_bind"/>
    <property type="match status" value="1"/>
</dbReference>
<evidence type="ECO:0000313" key="2">
    <source>
        <dbReference type="EMBL" id="MDF5691425.1"/>
    </source>
</evidence>
<proteinExistence type="predicted"/>
<keyword evidence="3" id="KW-1185">Reference proteome</keyword>